<dbReference type="PROSITE" id="PS50935">
    <property type="entry name" value="SSB"/>
    <property type="match status" value="1"/>
</dbReference>
<accession>A0A0T7GK32</accession>
<reference evidence="6 7" key="1">
    <citation type="submission" date="2014-08" db="EMBL/GenBank/DDBJ databases">
        <authorList>
            <person name="Chen Y.-H."/>
        </authorList>
    </citation>
    <scope>NUCLEOTIDE SEQUENCE [LARGE SCALE GENOMIC DNA]</scope>
</reference>
<name>A0A0T7GK32_NEOGA</name>
<comment type="subunit">
    <text evidence="3">Homotetramer.</text>
</comment>
<dbReference type="Pfam" id="PF00436">
    <property type="entry name" value="SSB"/>
    <property type="match status" value="1"/>
</dbReference>
<dbReference type="PANTHER" id="PTHR10302">
    <property type="entry name" value="SINGLE-STRANDED DNA-BINDING PROTEIN"/>
    <property type="match status" value="1"/>
</dbReference>
<dbReference type="InterPro" id="IPR012340">
    <property type="entry name" value="NA-bd_OB-fold"/>
</dbReference>
<feature type="compositionally biased region" description="Low complexity" evidence="5">
    <location>
        <begin position="156"/>
        <end position="169"/>
    </location>
</feature>
<dbReference type="GO" id="GO:0006260">
    <property type="term" value="P:DNA replication"/>
    <property type="evidence" value="ECO:0007669"/>
    <property type="project" value="UniProtKB-UniRule"/>
</dbReference>
<dbReference type="InterPro" id="IPR000424">
    <property type="entry name" value="Primosome_PriB/ssb"/>
</dbReference>
<evidence type="ECO:0000256" key="2">
    <source>
        <dbReference type="ARBA" id="ARBA00023172"/>
    </source>
</evidence>
<dbReference type="AlphaFoldDB" id="A0A0T7GK32"/>
<dbReference type="CDD" id="cd04496">
    <property type="entry name" value="SSB_OBF"/>
    <property type="match status" value="1"/>
</dbReference>
<dbReference type="GO" id="GO:0006281">
    <property type="term" value="P:DNA repair"/>
    <property type="evidence" value="ECO:0007669"/>
    <property type="project" value="UniProtKB-UniRule"/>
</dbReference>
<dbReference type="GO" id="GO:0009295">
    <property type="term" value="C:nucleoid"/>
    <property type="evidence" value="ECO:0007669"/>
    <property type="project" value="TreeGrafter"/>
</dbReference>
<dbReference type="Proteomes" id="UP000039660">
    <property type="component" value="Unassembled WGS sequence"/>
</dbReference>
<keyword evidence="3" id="KW-0235">DNA replication</keyword>
<organism evidence="6 7">
    <name type="scientific">Neorhizobium galegae bv. officinalis</name>
    <dbReference type="NCBI Taxonomy" id="323656"/>
    <lineage>
        <taxon>Bacteria</taxon>
        <taxon>Pseudomonadati</taxon>
        <taxon>Pseudomonadota</taxon>
        <taxon>Alphaproteobacteria</taxon>
        <taxon>Hyphomicrobiales</taxon>
        <taxon>Rhizobiaceae</taxon>
        <taxon>Rhizobium/Agrobacterium group</taxon>
        <taxon>Neorhizobium</taxon>
    </lineage>
</organism>
<keyword evidence="3" id="KW-0227">DNA damage</keyword>
<dbReference type="NCBIfam" id="NF004972">
    <property type="entry name" value="PRK06341.1"/>
    <property type="match status" value="1"/>
</dbReference>
<protein>
    <recommendedName>
        <fullName evidence="3 4">Single-stranded DNA-binding protein</fullName>
        <shortName evidence="3">SSB</shortName>
    </recommendedName>
</protein>
<dbReference type="NCBIfam" id="TIGR00621">
    <property type="entry name" value="ssb"/>
    <property type="match status" value="1"/>
</dbReference>
<evidence type="ECO:0000313" key="7">
    <source>
        <dbReference type="Proteomes" id="UP000039660"/>
    </source>
</evidence>
<feature type="short sequence motif" description="Important for interaction with partner proteins" evidence="3">
    <location>
        <begin position="181"/>
        <end position="186"/>
    </location>
</feature>
<dbReference type="RefSeq" id="WP_046633918.1">
    <property type="nucleotide sequence ID" value="NZ_CCRK01000003.1"/>
</dbReference>
<dbReference type="EMBL" id="CCRK01000003">
    <property type="protein sequence ID" value="CDZ47650.1"/>
    <property type="molecule type" value="Genomic_DNA"/>
</dbReference>
<dbReference type="PANTHER" id="PTHR10302:SF27">
    <property type="entry name" value="SINGLE-STRANDED DNA-BINDING PROTEIN"/>
    <property type="match status" value="1"/>
</dbReference>
<evidence type="ECO:0000256" key="5">
    <source>
        <dbReference type="SAM" id="MobiDB-lite"/>
    </source>
</evidence>
<keyword evidence="2 3" id="KW-0233">DNA recombination</keyword>
<feature type="compositionally biased region" description="Gly residues" evidence="5">
    <location>
        <begin position="123"/>
        <end position="148"/>
    </location>
</feature>
<dbReference type="SUPFAM" id="SSF50249">
    <property type="entry name" value="Nucleic acid-binding proteins"/>
    <property type="match status" value="1"/>
</dbReference>
<gene>
    <name evidence="6" type="ORF">NGAL_HAMBI1189_20540</name>
</gene>
<comment type="function">
    <text evidence="3">Plays an important role in DNA replication, recombination and repair. Binds to ssDNA and to an array of partner proteins to recruit them to their sites of action during DNA metabolism.</text>
</comment>
<dbReference type="InterPro" id="IPR011344">
    <property type="entry name" value="ssDNA-bd"/>
</dbReference>
<evidence type="ECO:0000256" key="3">
    <source>
        <dbReference type="HAMAP-Rule" id="MF_00984"/>
    </source>
</evidence>
<dbReference type="Gene3D" id="2.40.50.140">
    <property type="entry name" value="Nucleic acid-binding proteins"/>
    <property type="match status" value="1"/>
</dbReference>
<comment type="caution">
    <text evidence="3">Lacks conserved residue(s) required for the propagation of feature annotation.</text>
</comment>
<evidence type="ECO:0000256" key="4">
    <source>
        <dbReference type="RuleBase" id="RU000524"/>
    </source>
</evidence>
<proteinExistence type="inferred from homology"/>
<dbReference type="HAMAP" id="MF_00984">
    <property type="entry name" value="SSB"/>
    <property type="match status" value="1"/>
</dbReference>
<sequence>MAGSVNKVILVGNVGADPEIRRTQDGRPIANLRIATSETWRDRNNGERREKTEWHTVVVFNEGLCKVVEQYVKKGAKLYIEGALQTRKWQDQTGNDRYSTEIVLQGFNSTLTMLDGRGEGGGDRAGFGGGGGGNRVGSDFGGNDFGGGDDYERRPAAGGASRGAPSSGGQPAGGNFSRDLDDDIPF</sequence>
<dbReference type="GO" id="GO:0006310">
    <property type="term" value="P:DNA recombination"/>
    <property type="evidence" value="ECO:0007669"/>
    <property type="project" value="UniProtKB-UniRule"/>
</dbReference>
<keyword evidence="3" id="KW-0234">DNA repair</keyword>
<evidence type="ECO:0000256" key="1">
    <source>
        <dbReference type="ARBA" id="ARBA00023125"/>
    </source>
</evidence>
<dbReference type="GO" id="GO:0003697">
    <property type="term" value="F:single-stranded DNA binding"/>
    <property type="evidence" value="ECO:0007669"/>
    <property type="project" value="UniProtKB-UniRule"/>
</dbReference>
<evidence type="ECO:0000313" key="6">
    <source>
        <dbReference type="EMBL" id="CDZ47650.1"/>
    </source>
</evidence>
<keyword evidence="1 3" id="KW-0238">DNA-binding</keyword>
<feature type="region of interest" description="Disordered" evidence="5">
    <location>
        <begin position="118"/>
        <end position="186"/>
    </location>
</feature>